<dbReference type="AlphaFoldDB" id="A0A915PBM4"/>
<proteinExistence type="predicted"/>
<dbReference type="SUPFAM" id="SSF81321">
    <property type="entry name" value="Family A G protein-coupled receptor-like"/>
    <property type="match status" value="1"/>
</dbReference>
<dbReference type="InterPro" id="IPR019424">
    <property type="entry name" value="7TM_GPCR_Srsx"/>
</dbReference>
<feature type="transmembrane region" description="Helical" evidence="1">
    <location>
        <begin position="95"/>
        <end position="112"/>
    </location>
</feature>
<feature type="transmembrane region" description="Helical" evidence="1">
    <location>
        <begin position="52"/>
        <end position="75"/>
    </location>
</feature>
<keyword evidence="1" id="KW-0812">Transmembrane</keyword>
<reference evidence="3" key="1">
    <citation type="submission" date="2022-11" db="UniProtKB">
        <authorList>
            <consortium name="WormBaseParasite"/>
        </authorList>
    </citation>
    <scope>IDENTIFICATION</scope>
</reference>
<feature type="transmembrane region" description="Helical" evidence="1">
    <location>
        <begin position="22"/>
        <end position="40"/>
    </location>
</feature>
<name>A0A915PBM4_9BILA</name>
<keyword evidence="2" id="KW-1185">Reference proteome</keyword>
<dbReference type="Proteomes" id="UP000887560">
    <property type="component" value="Unplaced"/>
</dbReference>
<evidence type="ECO:0000256" key="1">
    <source>
        <dbReference type="SAM" id="Phobius"/>
    </source>
</evidence>
<organism evidence="2 3">
    <name type="scientific">Meloidogyne floridensis</name>
    <dbReference type="NCBI Taxonomy" id="298350"/>
    <lineage>
        <taxon>Eukaryota</taxon>
        <taxon>Metazoa</taxon>
        <taxon>Ecdysozoa</taxon>
        <taxon>Nematoda</taxon>
        <taxon>Chromadorea</taxon>
        <taxon>Rhabditida</taxon>
        <taxon>Tylenchina</taxon>
        <taxon>Tylenchomorpha</taxon>
        <taxon>Tylenchoidea</taxon>
        <taxon>Meloidogynidae</taxon>
        <taxon>Meloidogyninae</taxon>
        <taxon>Meloidogyne</taxon>
    </lineage>
</organism>
<evidence type="ECO:0000313" key="3">
    <source>
        <dbReference type="WBParaSite" id="scf7180000425191.g14406"/>
    </source>
</evidence>
<dbReference type="WBParaSite" id="scf7180000425191.g14406">
    <property type="protein sequence ID" value="scf7180000425191.g14406"/>
    <property type="gene ID" value="scf7180000425191.g14406"/>
</dbReference>
<evidence type="ECO:0000313" key="2">
    <source>
        <dbReference type="Proteomes" id="UP000887560"/>
    </source>
</evidence>
<accession>A0A915PBM4</accession>
<sequence length="172" mass="19604">MCDTLAMVQPEIKQETLTTSNIFNLLTVACYVTIWILMAFRKEYSSINRRLVKSLTAIILINLLGYVNAQIWFMLVPILSFNVADIDSYVAVPALLLYVASASSNMPVLFAFSKDYNKAFKNTFNHLFCGKPLQETIIVTSLNNNARIGIMREWINTRSNLNQIVEPIRQFV</sequence>
<protein>
    <submittedName>
        <fullName evidence="3">Serpentine receptor class gamma</fullName>
    </submittedName>
</protein>
<keyword evidence="1" id="KW-0472">Membrane</keyword>
<dbReference type="Gene3D" id="1.20.1070.10">
    <property type="entry name" value="Rhodopsin 7-helix transmembrane proteins"/>
    <property type="match status" value="1"/>
</dbReference>
<keyword evidence="1" id="KW-1133">Transmembrane helix</keyword>
<dbReference type="Pfam" id="PF10320">
    <property type="entry name" value="7TM_GPCR_Srsx"/>
    <property type="match status" value="1"/>
</dbReference>